<dbReference type="PROSITE" id="PS51191">
    <property type="entry name" value="FEMABX"/>
    <property type="match status" value="1"/>
</dbReference>
<reference evidence="8 9" key="1">
    <citation type="submission" date="2021-01" db="EMBL/GenBank/DDBJ databases">
        <title>Genomic Encyclopedia of Type Strains, Phase IV (KMG-IV): sequencing the most valuable type-strain genomes for metagenomic binning, comparative biology and taxonomic classification.</title>
        <authorList>
            <person name="Goeker M."/>
        </authorList>
    </citation>
    <scope>NUCLEOTIDE SEQUENCE [LARGE SCALE GENOMIC DNA]</scope>
    <source>
        <strain evidence="8 9">DSM 27513</strain>
    </source>
</reference>
<evidence type="ECO:0000313" key="8">
    <source>
        <dbReference type="EMBL" id="MBM7636298.1"/>
    </source>
</evidence>
<evidence type="ECO:0000256" key="5">
    <source>
        <dbReference type="ARBA" id="ARBA00022984"/>
    </source>
</evidence>
<organism evidence="8 9">
    <name type="scientific">Streptococcus saliviloxodontae</name>
    <dbReference type="NCBI Taxonomy" id="1349416"/>
    <lineage>
        <taxon>Bacteria</taxon>
        <taxon>Bacillati</taxon>
        <taxon>Bacillota</taxon>
        <taxon>Bacilli</taxon>
        <taxon>Lactobacillales</taxon>
        <taxon>Streptococcaceae</taxon>
        <taxon>Streptococcus</taxon>
    </lineage>
</organism>
<keyword evidence="9" id="KW-1185">Reference proteome</keyword>
<dbReference type="InterPro" id="IPR016181">
    <property type="entry name" value="Acyl_CoA_acyltransferase"/>
</dbReference>
<dbReference type="InterPro" id="IPR050644">
    <property type="entry name" value="PG_Glycine_Bridge_Synth"/>
</dbReference>
<evidence type="ECO:0000256" key="6">
    <source>
        <dbReference type="ARBA" id="ARBA00023315"/>
    </source>
</evidence>
<dbReference type="Proteomes" id="UP000809081">
    <property type="component" value="Unassembled WGS sequence"/>
</dbReference>
<sequence length="409" mass="47890">MKLQELTRQTYQEELKKLTQFSFMQTKEMSDFLDKQGYQTYHIGLCVNGKFPVIASLYSRQMFGGLRMELYAGPIYKDPRYLNTFYKQLQQFAKENNVLELLVRPYDHFQTFDKNGLPTSTPKHGHIKKLINLGFSHDGLSVGYGNDEATWHFLKDLSQLNEQDLFKSYNKNGQRLVKKARQAGVKIKKLERHELTIFKEIQDSTAKRQNYDAKSLRYYENLYDTFGDQIDFLTATICFKDYLAQLIDEQKELQSQYQHLEELCYHKSSPKLLNKRQQLLKALEKKTVEQEKIASYIEQFGDEEVALASNIVLYSTAEITYLCGGFYTEYDFLAAPSLLQDVTMREGLKRGIPIYNFLGIQGKFDGSDGVLRFKQNFNGYIVRKMGTFRYYPKPITFKTIQYIKKVLVR</sequence>
<comment type="similarity">
    <text evidence="1">Belongs to the FemABX family.</text>
</comment>
<evidence type="ECO:0000256" key="1">
    <source>
        <dbReference type="ARBA" id="ARBA00009943"/>
    </source>
</evidence>
<evidence type="ECO:0000256" key="2">
    <source>
        <dbReference type="ARBA" id="ARBA00022490"/>
    </source>
</evidence>
<dbReference type="GO" id="GO:0016746">
    <property type="term" value="F:acyltransferase activity"/>
    <property type="evidence" value="ECO:0007669"/>
    <property type="project" value="UniProtKB-KW"/>
</dbReference>
<comment type="caution">
    <text evidence="8">The sequence shown here is derived from an EMBL/GenBank/DDBJ whole genome shotgun (WGS) entry which is preliminary data.</text>
</comment>
<dbReference type="SUPFAM" id="SSF55729">
    <property type="entry name" value="Acyl-CoA N-acyltransferases (Nat)"/>
    <property type="match status" value="2"/>
</dbReference>
<dbReference type="EMBL" id="JAFBEI010000020">
    <property type="protein sequence ID" value="MBM7636298.1"/>
    <property type="molecule type" value="Genomic_DNA"/>
</dbReference>
<protein>
    <submittedName>
        <fullName evidence="8">Alanine adding enzyme</fullName>
        <ecNumber evidence="8">2.3.2.-</ecNumber>
    </submittedName>
</protein>
<keyword evidence="5" id="KW-0573">Peptidoglycan synthesis</keyword>
<evidence type="ECO:0000313" key="9">
    <source>
        <dbReference type="Proteomes" id="UP000809081"/>
    </source>
</evidence>
<dbReference type="PANTHER" id="PTHR36174:SF2">
    <property type="entry name" value="AMINOACYLTRANSFERASE FEMA"/>
    <property type="match status" value="1"/>
</dbReference>
<dbReference type="RefSeq" id="WP_205017180.1">
    <property type="nucleotide sequence ID" value="NZ_JAFBEI010000020.1"/>
</dbReference>
<accession>A0ABS2PNB6</accession>
<keyword evidence="2" id="KW-0963">Cytoplasm</keyword>
<evidence type="ECO:0000256" key="3">
    <source>
        <dbReference type="ARBA" id="ARBA00022679"/>
    </source>
</evidence>
<keyword evidence="7" id="KW-0961">Cell wall biogenesis/degradation</keyword>
<dbReference type="InterPro" id="IPR003447">
    <property type="entry name" value="FEMABX"/>
</dbReference>
<name>A0ABS2PNB6_9STRE</name>
<keyword evidence="6 8" id="KW-0012">Acyltransferase</keyword>
<keyword evidence="4" id="KW-0133">Cell shape</keyword>
<dbReference type="PANTHER" id="PTHR36174">
    <property type="entry name" value="LIPID II:GLYCINE GLYCYLTRANSFERASE"/>
    <property type="match status" value="1"/>
</dbReference>
<proteinExistence type="inferred from homology"/>
<evidence type="ECO:0000256" key="7">
    <source>
        <dbReference type="ARBA" id="ARBA00023316"/>
    </source>
</evidence>
<keyword evidence="3 8" id="KW-0808">Transferase</keyword>
<dbReference type="Gene3D" id="1.20.58.90">
    <property type="match status" value="1"/>
</dbReference>
<gene>
    <name evidence="8" type="ORF">JOC31_001118</name>
</gene>
<evidence type="ECO:0000256" key="4">
    <source>
        <dbReference type="ARBA" id="ARBA00022960"/>
    </source>
</evidence>
<dbReference type="EC" id="2.3.2.-" evidence="8"/>
<dbReference type="Gene3D" id="3.40.630.30">
    <property type="match status" value="2"/>
</dbReference>
<dbReference type="Pfam" id="PF02388">
    <property type="entry name" value="FemAB"/>
    <property type="match status" value="1"/>
</dbReference>